<dbReference type="Proteomes" id="UP000494106">
    <property type="component" value="Unassembled WGS sequence"/>
</dbReference>
<dbReference type="EMBL" id="CADEBD010000857">
    <property type="protein sequence ID" value="CAB3260613.1"/>
    <property type="molecule type" value="Genomic_DNA"/>
</dbReference>
<protein>
    <recommendedName>
        <fullName evidence="4">YEATS domain-containing protein</fullName>
    </recommendedName>
</protein>
<dbReference type="PROSITE" id="PS51037">
    <property type="entry name" value="YEATS"/>
    <property type="match status" value="1"/>
</dbReference>
<feature type="chain" id="PRO_5036273051" description="YEATS domain-containing protein" evidence="3">
    <location>
        <begin position="30"/>
        <end position="296"/>
    </location>
</feature>
<dbReference type="InterPro" id="IPR055129">
    <property type="entry name" value="YEATS_dom"/>
</dbReference>
<dbReference type="Gene3D" id="2.60.40.1970">
    <property type="entry name" value="YEATS domain"/>
    <property type="match status" value="1"/>
</dbReference>
<dbReference type="GO" id="GO:0003682">
    <property type="term" value="F:chromatin binding"/>
    <property type="evidence" value="ECO:0007669"/>
    <property type="project" value="TreeGrafter"/>
</dbReference>
<dbReference type="InterPro" id="IPR038704">
    <property type="entry name" value="YEAST_sf"/>
</dbReference>
<evidence type="ECO:0000313" key="6">
    <source>
        <dbReference type="EMBL" id="CAB3260613.1"/>
    </source>
</evidence>
<feature type="domain" description="YEATS" evidence="4">
    <location>
        <begin position="5"/>
        <end position="152"/>
    </location>
</feature>
<gene>
    <name evidence="5" type="ORF">APLA_LOCUS10137</name>
    <name evidence="6" type="ORF">APLA_LOCUS17094</name>
</gene>
<evidence type="ECO:0000256" key="1">
    <source>
        <dbReference type="ARBA" id="ARBA00023242"/>
    </source>
</evidence>
<dbReference type="PANTHER" id="PTHR47827">
    <property type="entry name" value="AHD DOMAIN-CONTAINING PROTEIN"/>
    <property type="match status" value="1"/>
</dbReference>
<dbReference type="AlphaFoldDB" id="A0A8S1A7X5"/>
<dbReference type="GO" id="GO:0008023">
    <property type="term" value="C:transcription elongation factor complex"/>
    <property type="evidence" value="ECO:0007669"/>
    <property type="project" value="TreeGrafter"/>
</dbReference>
<dbReference type="Pfam" id="PF03366">
    <property type="entry name" value="YEATS"/>
    <property type="match status" value="1"/>
</dbReference>
<evidence type="ECO:0000313" key="8">
    <source>
        <dbReference type="Proteomes" id="UP000494256"/>
    </source>
</evidence>
<dbReference type="OrthoDB" id="10053467at2759"/>
<dbReference type="GO" id="GO:0045893">
    <property type="term" value="P:positive regulation of DNA-templated transcription"/>
    <property type="evidence" value="ECO:0007669"/>
    <property type="project" value="TreeGrafter"/>
</dbReference>
<comment type="caution">
    <text evidence="5">The sequence shown here is derived from an EMBL/GenBank/DDBJ whole genome shotgun (WGS) entry which is preliminary data.</text>
</comment>
<feature type="signal peptide" evidence="3">
    <location>
        <begin position="1"/>
        <end position="29"/>
    </location>
</feature>
<comment type="subcellular location">
    <subcellularLocation>
        <location evidence="2">Nucleus</location>
    </subcellularLocation>
</comment>
<evidence type="ECO:0000313" key="5">
    <source>
        <dbReference type="EMBL" id="CAB3244767.1"/>
    </source>
</evidence>
<keyword evidence="1 2" id="KW-0539">Nucleus</keyword>
<dbReference type="InterPro" id="IPR052790">
    <property type="entry name" value="YEATS_domain"/>
</dbReference>
<accession>A0A8S1A7X5</accession>
<reference evidence="7 8" key="1">
    <citation type="submission" date="2020-04" db="EMBL/GenBank/DDBJ databases">
        <authorList>
            <person name="Wallbank WR R."/>
            <person name="Pardo Diaz C."/>
            <person name="Kozak K."/>
            <person name="Martin S."/>
            <person name="Jiggins C."/>
            <person name="Moest M."/>
            <person name="Warren A I."/>
            <person name="Byers J.R.P. K."/>
            <person name="Montejo-Kovacevich G."/>
            <person name="Yen C E."/>
        </authorList>
    </citation>
    <scope>NUCLEOTIDE SEQUENCE [LARGE SCALE GENOMIC DNA]</scope>
</reference>
<sequence>MKHFDEFFCLFVGDLVVMCVRIWLEVGHACEPRRSALGRALALDWRVWVRGVSGCDISTFVHKVVYHLHPASAFVYPKRVLQEPPYEIQESGCASIDIPIHVYLKYSNRPKKIRLRYSLQIENNNKSSSESRCIYYDFENPSEQLCKALMSGGGEVVARAGAPRRGKKLLVVLSDSGDDKPQRLTNPKKYKFVEPIKCKHAKKKRTKSNIFDETCVKCGTSIYGDIRKQLKSVTMTDDEINCVSQLYFSYSNYEKSVPSSNRLLLPAISDPIYIAPELSPALKKALKKVEDDYKML</sequence>
<evidence type="ECO:0000259" key="4">
    <source>
        <dbReference type="PROSITE" id="PS51037"/>
    </source>
</evidence>
<organism evidence="5 7">
    <name type="scientific">Arctia plantaginis</name>
    <name type="common">Wood tiger moth</name>
    <name type="synonym">Phalaena plantaginis</name>
    <dbReference type="NCBI Taxonomy" id="874455"/>
    <lineage>
        <taxon>Eukaryota</taxon>
        <taxon>Metazoa</taxon>
        <taxon>Ecdysozoa</taxon>
        <taxon>Arthropoda</taxon>
        <taxon>Hexapoda</taxon>
        <taxon>Insecta</taxon>
        <taxon>Pterygota</taxon>
        <taxon>Neoptera</taxon>
        <taxon>Endopterygota</taxon>
        <taxon>Lepidoptera</taxon>
        <taxon>Glossata</taxon>
        <taxon>Ditrysia</taxon>
        <taxon>Noctuoidea</taxon>
        <taxon>Erebidae</taxon>
        <taxon>Arctiinae</taxon>
        <taxon>Arctia</taxon>
    </lineage>
</organism>
<dbReference type="CDD" id="cd16906">
    <property type="entry name" value="YEATS_AF-9_like"/>
    <property type="match status" value="1"/>
</dbReference>
<evidence type="ECO:0000313" key="7">
    <source>
        <dbReference type="Proteomes" id="UP000494106"/>
    </source>
</evidence>
<dbReference type="PANTHER" id="PTHR47827:SF3">
    <property type="entry name" value="AF-9 ANC1 HOMOLOGY DOMAIN-CONTAINING PROTEIN"/>
    <property type="match status" value="1"/>
</dbReference>
<evidence type="ECO:0000256" key="3">
    <source>
        <dbReference type="SAM" id="SignalP"/>
    </source>
</evidence>
<keyword evidence="3" id="KW-0732">Signal</keyword>
<dbReference type="Proteomes" id="UP000494256">
    <property type="component" value="Unassembled WGS sequence"/>
</dbReference>
<proteinExistence type="predicted"/>
<evidence type="ECO:0000256" key="2">
    <source>
        <dbReference type="PROSITE-ProRule" id="PRU00376"/>
    </source>
</evidence>
<keyword evidence="7" id="KW-1185">Reference proteome</keyword>
<dbReference type="EMBL" id="CADEBC010000522">
    <property type="protein sequence ID" value="CAB3244767.1"/>
    <property type="molecule type" value="Genomic_DNA"/>
</dbReference>
<name>A0A8S1A7X5_ARCPL</name>